<name>C1E8R5_MICCC</name>
<evidence type="ECO:0000256" key="2">
    <source>
        <dbReference type="SAM" id="MobiDB-lite"/>
    </source>
</evidence>
<dbReference type="GeneID" id="8244230"/>
<accession>C1E8R5</accession>
<dbReference type="InParanoid" id="C1E8R5"/>
<dbReference type="EMBL" id="CP001327">
    <property type="protein sequence ID" value="ACO64557.1"/>
    <property type="molecule type" value="Genomic_DNA"/>
</dbReference>
<feature type="region of interest" description="Disordered" evidence="2">
    <location>
        <begin position="134"/>
        <end position="158"/>
    </location>
</feature>
<keyword evidence="4" id="KW-1185">Reference proteome</keyword>
<organism evidence="3 4">
    <name type="scientific">Micromonas commoda (strain RCC299 / NOUM17 / CCMP2709)</name>
    <name type="common">Picoplanktonic green alga</name>
    <dbReference type="NCBI Taxonomy" id="296587"/>
    <lineage>
        <taxon>Eukaryota</taxon>
        <taxon>Viridiplantae</taxon>
        <taxon>Chlorophyta</taxon>
        <taxon>Mamiellophyceae</taxon>
        <taxon>Mamiellales</taxon>
        <taxon>Mamiellaceae</taxon>
        <taxon>Micromonas</taxon>
    </lineage>
</organism>
<reference evidence="3 4" key="1">
    <citation type="journal article" date="2009" name="Science">
        <title>Green evolution and dynamic adaptations revealed by genomes of the marine picoeukaryotes Micromonas.</title>
        <authorList>
            <person name="Worden A.Z."/>
            <person name="Lee J.H."/>
            <person name="Mock T."/>
            <person name="Rouze P."/>
            <person name="Simmons M.P."/>
            <person name="Aerts A.L."/>
            <person name="Allen A.E."/>
            <person name="Cuvelier M.L."/>
            <person name="Derelle E."/>
            <person name="Everett M.V."/>
            <person name="Foulon E."/>
            <person name="Grimwood J."/>
            <person name="Gundlach H."/>
            <person name="Henrissat B."/>
            <person name="Napoli C."/>
            <person name="McDonald S.M."/>
            <person name="Parker M.S."/>
            <person name="Rombauts S."/>
            <person name="Salamov A."/>
            <person name="Von Dassow P."/>
            <person name="Badger J.H."/>
            <person name="Coutinho P.M."/>
            <person name="Demir E."/>
            <person name="Dubchak I."/>
            <person name="Gentemann C."/>
            <person name="Eikrem W."/>
            <person name="Gready J.E."/>
            <person name="John U."/>
            <person name="Lanier W."/>
            <person name="Lindquist E.A."/>
            <person name="Lucas S."/>
            <person name="Mayer K.F."/>
            <person name="Moreau H."/>
            <person name="Not F."/>
            <person name="Otillar R."/>
            <person name="Panaud O."/>
            <person name="Pangilinan J."/>
            <person name="Paulsen I."/>
            <person name="Piegu B."/>
            <person name="Poliakov A."/>
            <person name="Robbens S."/>
            <person name="Schmutz J."/>
            <person name="Toulza E."/>
            <person name="Wyss T."/>
            <person name="Zelensky A."/>
            <person name="Zhou K."/>
            <person name="Armbrust E.V."/>
            <person name="Bhattacharya D."/>
            <person name="Goodenough U.W."/>
            <person name="Van de Peer Y."/>
            <person name="Grigoriev I.V."/>
        </authorList>
    </citation>
    <scope>NUCLEOTIDE SEQUENCE [LARGE SCALE GENOMIC DNA]</scope>
    <source>
        <strain evidence="4">RCC299 / NOUM17</strain>
    </source>
</reference>
<evidence type="ECO:0000313" key="3">
    <source>
        <dbReference type="EMBL" id="ACO64557.1"/>
    </source>
</evidence>
<feature type="region of interest" description="Disordered" evidence="2">
    <location>
        <begin position="209"/>
        <end position="228"/>
    </location>
</feature>
<proteinExistence type="predicted"/>
<dbReference type="Proteomes" id="UP000002009">
    <property type="component" value="Chromosome 6"/>
</dbReference>
<feature type="coiled-coil region" evidence="1">
    <location>
        <begin position="323"/>
        <end position="350"/>
    </location>
</feature>
<protein>
    <submittedName>
        <fullName evidence="3">Uncharacterized protein</fullName>
    </submittedName>
</protein>
<dbReference type="RefSeq" id="XP_002503299.1">
    <property type="nucleotide sequence ID" value="XM_002503253.1"/>
</dbReference>
<evidence type="ECO:0000256" key="1">
    <source>
        <dbReference type="SAM" id="Coils"/>
    </source>
</evidence>
<dbReference type="AlphaFoldDB" id="C1E8R5"/>
<keyword evidence="1" id="KW-0175">Coiled coil</keyword>
<gene>
    <name evidence="3" type="ORF">MICPUN_59466</name>
</gene>
<dbReference type="KEGG" id="mis:MICPUN_59466"/>
<feature type="region of interest" description="Disordered" evidence="2">
    <location>
        <begin position="1"/>
        <end position="36"/>
    </location>
</feature>
<evidence type="ECO:0000313" key="4">
    <source>
        <dbReference type="Proteomes" id="UP000002009"/>
    </source>
</evidence>
<sequence>MSASESPAEKCSAGHDMSLRPKKRAAKDEEDSKEDVQGRKAAKGSCHCCGGMLKRNPDFAKVCGTCGARFHTYDCGNRRGDVGFRDYSNCLRVSHISARIRRGSRPGTGAPHQPIQKRCLLREGCFHWVTRRKKSPGLPIPPRPRREKKTGTHPAPFRPLRSPKQCFKMCACVDGPVVCHVTALRQSRQAKRSHAGSVCLAGPTSGPFGADPSSKSGSFDLDPASESGSFDLGKETPSLHAVAPLGSDYFDEPDEAFGCEEDDAYGFDAGCVRPAPADDVNPVRVAAAVSKNPATTQGVAGAAGGFVKYVRHEWLPVDLGVENEALRREVEELRREEEYLRTQLRLARREAKSMVRAKTLSDISDMVRKEREGGDRPNNLLPATVAEITDNAWTTEMTKTYKEQADWAGLVKS</sequence>